<evidence type="ECO:0000313" key="2">
    <source>
        <dbReference type="EMBL" id="VDO16704.1"/>
    </source>
</evidence>
<sequence>MADSIPLEGDLSPDASWIHLFINNTNVTSHRESQISNETLMHGIGEDSEQKGVVTFPLRSIAHIEERRFELRDLALELFFNRMCNIPPVMIAFRSKKARSGSLSANFGWSLQCSFGIENCRRYPSQRLRDACAGILGPFSTPYIGQATRGRLLDAQVAWLRGQMSNFDYLMALNSAAGRTYNDITQYKYSFDEEQRSILCPVYHYSSFCSNEAIILHLLFRLIPVAFRLIQFQAKHVKELIPEFFFRSDLFTNHENFELGTRHDGILVDGVELPP</sequence>
<protein>
    <submittedName>
        <fullName evidence="4">BEACH-type PH domain-containing protein</fullName>
    </submittedName>
</protein>
<dbReference type="InterPro" id="IPR000409">
    <property type="entry name" value="BEACH_dom"/>
</dbReference>
<organism evidence="4">
    <name type="scientific">Rodentolepis nana</name>
    <name type="common">Dwarf tapeworm</name>
    <name type="synonym">Hymenolepis nana</name>
    <dbReference type="NCBI Taxonomy" id="102285"/>
    <lineage>
        <taxon>Eukaryota</taxon>
        <taxon>Metazoa</taxon>
        <taxon>Spiralia</taxon>
        <taxon>Lophotrochozoa</taxon>
        <taxon>Platyhelminthes</taxon>
        <taxon>Cestoda</taxon>
        <taxon>Eucestoda</taxon>
        <taxon>Cyclophyllidea</taxon>
        <taxon>Hymenolepididae</taxon>
        <taxon>Rodentolepis</taxon>
    </lineage>
</organism>
<dbReference type="InterPro" id="IPR023362">
    <property type="entry name" value="PH-BEACH_dom"/>
</dbReference>
<evidence type="ECO:0000313" key="3">
    <source>
        <dbReference type="Proteomes" id="UP000278807"/>
    </source>
</evidence>
<dbReference type="InterPro" id="IPR036372">
    <property type="entry name" value="BEACH_dom_sf"/>
</dbReference>
<dbReference type="OrthoDB" id="26681at2759"/>
<keyword evidence="3" id="KW-1185">Reference proteome</keyword>
<dbReference type="SUPFAM" id="SSF81837">
    <property type="entry name" value="BEACH domain"/>
    <property type="match status" value="1"/>
</dbReference>
<dbReference type="SMART" id="SM01026">
    <property type="entry name" value="Beach"/>
    <property type="match status" value="1"/>
</dbReference>
<dbReference type="AlphaFoldDB" id="A0A0R3U0Q6"/>
<dbReference type="Gene3D" id="2.30.29.30">
    <property type="entry name" value="Pleckstrin-homology domain (PH domain)/Phosphotyrosine-binding domain (PTB)"/>
    <property type="match status" value="1"/>
</dbReference>
<dbReference type="PROSITE" id="PS51783">
    <property type="entry name" value="PH_BEACH"/>
    <property type="match status" value="1"/>
</dbReference>
<dbReference type="InterPro" id="IPR011993">
    <property type="entry name" value="PH-like_dom_sf"/>
</dbReference>
<dbReference type="SUPFAM" id="SSF50729">
    <property type="entry name" value="PH domain-like"/>
    <property type="match status" value="1"/>
</dbReference>
<evidence type="ECO:0000259" key="1">
    <source>
        <dbReference type="PROSITE" id="PS51783"/>
    </source>
</evidence>
<evidence type="ECO:0000313" key="4">
    <source>
        <dbReference type="WBParaSite" id="HNAJ_0001370501-mRNA-1"/>
    </source>
</evidence>
<dbReference type="WBParaSite" id="HNAJ_0001370501-mRNA-1">
    <property type="protein sequence ID" value="HNAJ_0001370501-mRNA-1"/>
    <property type="gene ID" value="HNAJ_0001370501"/>
</dbReference>
<accession>A0A0R3U0Q6</accession>
<proteinExistence type="predicted"/>
<dbReference type="EMBL" id="UZAE01015855">
    <property type="protein sequence ID" value="VDO16704.1"/>
    <property type="molecule type" value="Genomic_DNA"/>
</dbReference>
<reference evidence="4" key="1">
    <citation type="submission" date="2017-02" db="UniProtKB">
        <authorList>
            <consortium name="WormBaseParasite"/>
        </authorList>
    </citation>
    <scope>IDENTIFICATION</scope>
</reference>
<dbReference type="PANTHER" id="PTHR13743">
    <property type="entry name" value="BEIGE/BEACH-RELATED"/>
    <property type="match status" value="1"/>
</dbReference>
<dbReference type="PANTHER" id="PTHR13743:SF123">
    <property type="entry name" value="PROTEIN FAN"/>
    <property type="match status" value="1"/>
</dbReference>
<name>A0A0R3U0Q6_RODNA</name>
<dbReference type="InterPro" id="IPR050865">
    <property type="entry name" value="BEACH_Domain"/>
</dbReference>
<dbReference type="Gene3D" id="1.10.1540.10">
    <property type="entry name" value="BEACH domain"/>
    <property type="match status" value="2"/>
</dbReference>
<reference evidence="2 3" key="2">
    <citation type="submission" date="2018-11" db="EMBL/GenBank/DDBJ databases">
        <authorList>
            <consortium name="Pathogen Informatics"/>
        </authorList>
    </citation>
    <scope>NUCLEOTIDE SEQUENCE [LARGE SCALE GENOMIC DNA]</scope>
</reference>
<gene>
    <name evidence="2" type="ORF">HNAJ_LOCUS13679</name>
</gene>
<dbReference type="STRING" id="102285.A0A0R3U0Q6"/>
<dbReference type="Pfam" id="PF02138">
    <property type="entry name" value="Beach"/>
    <property type="match status" value="2"/>
</dbReference>
<dbReference type="Pfam" id="PF14844">
    <property type="entry name" value="PH_BEACH"/>
    <property type="match status" value="1"/>
</dbReference>
<feature type="domain" description="BEACH-type PH" evidence="1">
    <location>
        <begin position="1"/>
        <end position="107"/>
    </location>
</feature>
<dbReference type="Proteomes" id="UP000278807">
    <property type="component" value="Unassembled WGS sequence"/>
</dbReference>